<protein>
    <submittedName>
        <fullName evidence="2">Uncharacterized protein</fullName>
    </submittedName>
</protein>
<reference evidence="2 3" key="1">
    <citation type="submission" date="2024-01" db="EMBL/GenBank/DDBJ databases">
        <authorList>
            <person name="Waweru B."/>
        </authorList>
    </citation>
    <scope>NUCLEOTIDE SEQUENCE [LARGE SCALE GENOMIC DNA]</scope>
</reference>
<sequence>MSCFNPEKKRSVPKKVWKGFIFTLQKKLKSLETSKFRFDKTSQYRLQHHHLYHCHFKHFYQEANYGIHARNTVEPPLIEPDHAEYFDMERKIKKAVFATNDLKSDHEGCNKVEENAAKMENEDNEHEDDDDDDDTSFASSGATQQHRVDAIAEEFINKMKGLWKHENQKSDDQDRTQNWKEHRVDAIAEEFINKMRGRWKLEKQKSVEDYIQRWACLQEY</sequence>
<evidence type="ECO:0000256" key="1">
    <source>
        <dbReference type="SAM" id="MobiDB-lite"/>
    </source>
</evidence>
<accession>A0AAV1R9D6</accession>
<feature type="compositionally biased region" description="Acidic residues" evidence="1">
    <location>
        <begin position="122"/>
        <end position="135"/>
    </location>
</feature>
<dbReference type="InterPro" id="IPR008480">
    <property type="entry name" value="DUF761_pln"/>
</dbReference>
<evidence type="ECO:0000313" key="2">
    <source>
        <dbReference type="EMBL" id="CAK7329570.1"/>
    </source>
</evidence>
<dbReference type="EMBL" id="CAWUPB010000913">
    <property type="protein sequence ID" value="CAK7329570.1"/>
    <property type="molecule type" value="Genomic_DNA"/>
</dbReference>
<dbReference type="Proteomes" id="UP001314170">
    <property type="component" value="Unassembled WGS sequence"/>
</dbReference>
<comment type="caution">
    <text evidence="2">The sequence shown here is derived from an EMBL/GenBank/DDBJ whole genome shotgun (WGS) entry which is preliminary data.</text>
</comment>
<evidence type="ECO:0000313" key="3">
    <source>
        <dbReference type="Proteomes" id="UP001314170"/>
    </source>
</evidence>
<dbReference type="Pfam" id="PF05553">
    <property type="entry name" value="DUF761"/>
    <property type="match status" value="1"/>
</dbReference>
<name>A0AAV1R9D6_9ROSI</name>
<organism evidence="2 3">
    <name type="scientific">Dovyalis caffra</name>
    <dbReference type="NCBI Taxonomy" id="77055"/>
    <lineage>
        <taxon>Eukaryota</taxon>
        <taxon>Viridiplantae</taxon>
        <taxon>Streptophyta</taxon>
        <taxon>Embryophyta</taxon>
        <taxon>Tracheophyta</taxon>
        <taxon>Spermatophyta</taxon>
        <taxon>Magnoliopsida</taxon>
        <taxon>eudicotyledons</taxon>
        <taxon>Gunneridae</taxon>
        <taxon>Pentapetalae</taxon>
        <taxon>rosids</taxon>
        <taxon>fabids</taxon>
        <taxon>Malpighiales</taxon>
        <taxon>Salicaceae</taxon>
        <taxon>Flacourtieae</taxon>
        <taxon>Dovyalis</taxon>
    </lineage>
</organism>
<keyword evidence="3" id="KW-1185">Reference proteome</keyword>
<feature type="compositionally biased region" description="Polar residues" evidence="1">
    <location>
        <begin position="136"/>
        <end position="145"/>
    </location>
</feature>
<proteinExistence type="predicted"/>
<gene>
    <name evidence="2" type="ORF">DCAF_LOCUS7325</name>
</gene>
<feature type="region of interest" description="Disordered" evidence="1">
    <location>
        <begin position="107"/>
        <end position="145"/>
    </location>
</feature>
<dbReference type="AlphaFoldDB" id="A0AAV1R9D6"/>
<feature type="compositionally biased region" description="Basic and acidic residues" evidence="1">
    <location>
        <begin position="107"/>
        <end position="121"/>
    </location>
</feature>